<dbReference type="Pfam" id="PF03663">
    <property type="entry name" value="Glyco_hydro_76"/>
    <property type="match status" value="1"/>
</dbReference>
<comment type="caution">
    <text evidence="1">The sequence shown here is derived from an EMBL/GenBank/DDBJ whole genome shotgun (WGS) entry which is preliminary data.</text>
</comment>
<evidence type="ECO:0000313" key="1">
    <source>
        <dbReference type="EMBL" id="KAF5252559.1"/>
    </source>
</evidence>
<organism evidence="1 2">
    <name type="scientific">Fusarium anthophilum</name>
    <dbReference type="NCBI Taxonomy" id="48485"/>
    <lineage>
        <taxon>Eukaryota</taxon>
        <taxon>Fungi</taxon>
        <taxon>Dikarya</taxon>
        <taxon>Ascomycota</taxon>
        <taxon>Pezizomycotina</taxon>
        <taxon>Sordariomycetes</taxon>
        <taxon>Hypocreomycetidae</taxon>
        <taxon>Hypocreales</taxon>
        <taxon>Nectriaceae</taxon>
        <taxon>Fusarium</taxon>
        <taxon>Fusarium fujikuroi species complex</taxon>
    </lineage>
</organism>
<sequence>MVTFMNILKDKYEAACETVNTCNDDMSTFKGYLARFMYLSIQMQPALKVEGFTQVIRNLNLAYYCGTSEWTAAQITKATYITERYNLIAPERGQLVGGGIR</sequence>
<reference evidence="1 2" key="1">
    <citation type="journal article" date="2020" name="BMC Genomics">
        <title>Correction to: Identification and distribution of gene clusters required for synthesis of sphingolipid metabolism inhibitors in diverse species of the filamentous fungus Fusarium.</title>
        <authorList>
            <person name="Kim H.S."/>
            <person name="Lohmar J.M."/>
            <person name="Busman M."/>
            <person name="Brown D.W."/>
            <person name="Naumann T.A."/>
            <person name="Divon H.H."/>
            <person name="Lysoe E."/>
            <person name="Uhlig S."/>
            <person name="Proctor R.H."/>
        </authorList>
    </citation>
    <scope>NUCLEOTIDE SEQUENCE [LARGE SCALE GENOMIC DNA]</scope>
    <source>
        <strain evidence="1 2">NRRL 25214</strain>
    </source>
</reference>
<keyword evidence="2" id="KW-1185">Reference proteome</keyword>
<dbReference type="InterPro" id="IPR005198">
    <property type="entry name" value="Glyco_hydro_76"/>
</dbReference>
<proteinExistence type="predicted"/>
<gene>
    <name evidence="1" type="ORF">FANTH_2453</name>
</gene>
<dbReference type="AlphaFoldDB" id="A0A8H5E9Z5"/>
<protein>
    <submittedName>
        <fullName evidence="1">Uncharacterized protein</fullName>
    </submittedName>
</protein>
<name>A0A8H5E9Z5_9HYPO</name>
<evidence type="ECO:0000313" key="2">
    <source>
        <dbReference type="Proteomes" id="UP000573603"/>
    </source>
</evidence>
<accession>A0A8H5E9Z5</accession>
<dbReference type="Proteomes" id="UP000573603">
    <property type="component" value="Unassembled WGS sequence"/>
</dbReference>
<dbReference type="EMBL" id="JABEVY010000055">
    <property type="protein sequence ID" value="KAF5252559.1"/>
    <property type="molecule type" value="Genomic_DNA"/>
</dbReference>